<evidence type="ECO:0000313" key="2">
    <source>
        <dbReference type="Proteomes" id="UP001440612"/>
    </source>
</evidence>
<dbReference type="Proteomes" id="UP001440612">
    <property type="component" value="Chromosome"/>
</dbReference>
<dbReference type="InterPro" id="IPR019600">
    <property type="entry name" value="Hemin_uptake_protein_HemP"/>
</dbReference>
<dbReference type="EMBL" id="CP150951">
    <property type="protein sequence ID" value="WZC49867.1"/>
    <property type="molecule type" value="Genomic_DNA"/>
</dbReference>
<dbReference type="RefSeq" id="WP_341367977.1">
    <property type="nucleotide sequence ID" value="NZ_CP150951.2"/>
</dbReference>
<name>A0ABZ2V9A8_9RHOB</name>
<proteinExistence type="predicted"/>
<sequence>MTIHSVPLNRPSLAPTLPTYDAKDLTGAIGQAHIVLGDQTYVLRITKSGKLILTK</sequence>
<keyword evidence="2" id="KW-1185">Reference proteome</keyword>
<dbReference type="Pfam" id="PF10636">
    <property type="entry name" value="hemP"/>
    <property type="match status" value="1"/>
</dbReference>
<organism evidence="1 2">
    <name type="scientific">Yoonia phaeophyticola</name>
    <dbReference type="NCBI Taxonomy" id="3137369"/>
    <lineage>
        <taxon>Bacteria</taxon>
        <taxon>Pseudomonadati</taxon>
        <taxon>Pseudomonadota</taxon>
        <taxon>Alphaproteobacteria</taxon>
        <taxon>Rhodobacterales</taxon>
        <taxon>Paracoccaceae</taxon>
        <taxon>Yoonia</taxon>
    </lineage>
</organism>
<gene>
    <name evidence="1" type="primary">hemP</name>
    <name evidence="1" type="ORF">AABB29_04250</name>
</gene>
<reference evidence="2" key="1">
    <citation type="submission" date="2024-04" db="EMBL/GenBank/DDBJ databases">
        <title>Phylogenomic analyses of a clade within the roseobacter group suggest taxonomic reassignments of species of the genera Aestuariivita, Citreicella, Loktanella, Nautella, Pelagibaca, Ruegeria, Thalassobius, Thiobacimonas and Tropicibacter, and the proposal o.</title>
        <authorList>
            <person name="Jeon C.O."/>
        </authorList>
    </citation>
    <scope>NUCLEOTIDE SEQUENCE [LARGE SCALE GENOMIC DNA]</scope>
    <source>
        <strain evidence="2">BS5-3</strain>
    </source>
</reference>
<protein>
    <submittedName>
        <fullName evidence="1">Hemin uptake protein HemP</fullName>
    </submittedName>
</protein>
<evidence type="ECO:0000313" key="1">
    <source>
        <dbReference type="EMBL" id="WZC49867.1"/>
    </source>
</evidence>
<accession>A0ABZ2V9A8</accession>
<dbReference type="Gene3D" id="2.10.70.10">
    <property type="entry name" value="Complement Module, domain 1"/>
    <property type="match status" value="1"/>
</dbReference>